<dbReference type="RefSeq" id="XP_012190264.1">
    <property type="nucleotide sequence ID" value="XM_012334874.1"/>
</dbReference>
<dbReference type="EMBL" id="DF238805">
    <property type="protein sequence ID" value="GAC96677.1"/>
    <property type="molecule type" value="Genomic_DNA"/>
</dbReference>
<evidence type="ECO:0000313" key="1">
    <source>
        <dbReference type="EMBL" id="GAC96677.1"/>
    </source>
</evidence>
<dbReference type="HOGENOM" id="CLU_2373702_0_0_1"/>
<keyword evidence="1" id="KW-0378">Hydrolase</keyword>
<dbReference type="GeneID" id="24109543"/>
<dbReference type="Proteomes" id="UP000014071">
    <property type="component" value="Unassembled WGS sequence"/>
</dbReference>
<protein>
    <submittedName>
        <fullName evidence="1">Ubiquitin C-terminal hydrolase</fullName>
    </submittedName>
</protein>
<sequence length="95" mass="11146">MMHFERKEKSSGAARLSIRCELSRRTCRSAFCSSALQEDCIKTRKCADLFFFRCNHRQRKSMLEQASASFRQLLHEVRTREDAVRSDVEVMPKSK</sequence>
<reference evidence="2" key="1">
    <citation type="journal article" date="2013" name="Genome Announc.">
        <title>Draft genome sequence of the basidiomycetous yeast-like fungus Pseudozyma hubeiensis SY62, which produces an abundant amount of the biosurfactant mannosylerythritol lipids.</title>
        <authorList>
            <person name="Konishi M."/>
            <person name="Hatada Y."/>
            <person name="Horiuchi J."/>
        </authorList>
    </citation>
    <scope>NUCLEOTIDE SEQUENCE [LARGE SCALE GENOMIC DNA]</scope>
    <source>
        <strain evidence="2">SY62</strain>
    </source>
</reference>
<accession>R9P600</accession>
<organism evidence="1 2">
    <name type="scientific">Pseudozyma hubeiensis (strain SY62)</name>
    <name type="common">Yeast</name>
    <dbReference type="NCBI Taxonomy" id="1305764"/>
    <lineage>
        <taxon>Eukaryota</taxon>
        <taxon>Fungi</taxon>
        <taxon>Dikarya</taxon>
        <taxon>Basidiomycota</taxon>
        <taxon>Ustilaginomycotina</taxon>
        <taxon>Ustilaginomycetes</taxon>
        <taxon>Ustilaginales</taxon>
        <taxon>Ustilaginaceae</taxon>
        <taxon>Pseudozyma</taxon>
    </lineage>
</organism>
<gene>
    <name evidence="1" type="ORF">PHSY_004260</name>
</gene>
<dbReference type="AlphaFoldDB" id="R9P600"/>
<evidence type="ECO:0000313" key="2">
    <source>
        <dbReference type="Proteomes" id="UP000014071"/>
    </source>
</evidence>
<keyword evidence="2" id="KW-1185">Reference proteome</keyword>
<name>R9P600_PSEHS</name>
<dbReference type="GO" id="GO:0016787">
    <property type="term" value="F:hydrolase activity"/>
    <property type="evidence" value="ECO:0007669"/>
    <property type="project" value="UniProtKB-KW"/>
</dbReference>
<proteinExistence type="predicted"/>